<dbReference type="Pfam" id="PF01764">
    <property type="entry name" value="Lipase_3"/>
    <property type="match status" value="1"/>
</dbReference>
<keyword evidence="3" id="KW-0963">Cytoplasm</keyword>
<keyword evidence="10" id="KW-1185">Reference proteome</keyword>
<evidence type="ECO:0000256" key="4">
    <source>
        <dbReference type="ARBA" id="ARBA00022801"/>
    </source>
</evidence>
<dbReference type="GO" id="GO:0005634">
    <property type="term" value="C:nucleus"/>
    <property type="evidence" value="ECO:0007669"/>
    <property type="project" value="UniProtKB-SubCell"/>
</dbReference>
<dbReference type="InterPro" id="IPR029058">
    <property type="entry name" value="AB_hydrolase_fold"/>
</dbReference>
<evidence type="ECO:0000313" key="10">
    <source>
        <dbReference type="Proteomes" id="UP000243975"/>
    </source>
</evidence>
<dbReference type="InterPro" id="IPR002921">
    <property type="entry name" value="Fungal_lipase-type"/>
</dbReference>
<reference evidence="9 10" key="1">
    <citation type="journal article" date="2016" name="Sci. Rep.">
        <title>The genome sequence of the outbreeding globe artichoke constructed de novo incorporating a phase-aware low-pass sequencing strategy of F1 progeny.</title>
        <authorList>
            <person name="Scaglione D."/>
            <person name="Reyes-Chin-Wo S."/>
            <person name="Acquadro A."/>
            <person name="Froenicke L."/>
            <person name="Portis E."/>
            <person name="Beitel C."/>
            <person name="Tirone M."/>
            <person name="Mauro R."/>
            <person name="Lo Monaco A."/>
            <person name="Mauromicale G."/>
            <person name="Faccioli P."/>
            <person name="Cattivelli L."/>
            <person name="Rieseberg L."/>
            <person name="Michelmore R."/>
            <person name="Lanteri S."/>
        </authorList>
    </citation>
    <scope>NUCLEOTIDE SEQUENCE [LARGE SCALE GENOMIC DNA]</scope>
    <source>
        <strain evidence="9">2C</strain>
    </source>
</reference>
<evidence type="ECO:0000259" key="7">
    <source>
        <dbReference type="Pfam" id="PF01764"/>
    </source>
</evidence>
<dbReference type="GO" id="GO:0052689">
    <property type="term" value="F:carboxylic ester hydrolase activity"/>
    <property type="evidence" value="ECO:0007669"/>
    <property type="project" value="InterPro"/>
</dbReference>
<sequence length="374" mass="43011">EKEDDGFKDTKRPICITFGCPLVGNQDLRKAISERPQWKSRFLNVVAQTDPVARFYSSNSLYKPFGTSLFCTESGGHMVFEDQESVPAALDAMASSITENTEIDYGNHLKSIRRKVLYRGVSKLGEFGLDSLRAGITLQFSEVGHVLDDNCNDLIGRMEEEQRLAKRKSNLRYDRTKSKKLNKAKTSMVCMELYMKNERSKGGYYDRFKTPVKSKSEIESYQEIVKNKRILDQYWKETVAENNLMPQNKGAKLRNCLLYGGNTYRKIVEPLDIAEHYKLNGEYYKNGEKHYLEIRSQHYQLLEKWLNEDKKGLNPSERSNKAASLNDDSCFWAHVEEASVLLSELKNGGSTDVRGQKLEQFETYVMTQGKLICF</sequence>
<comment type="subcellular location">
    <subcellularLocation>
        <location evidence="2">Cytoplasm</location>
    </subcellularLocation>
    <subcellularLocation>
        <location evidence="1">Nucleus</location>
    </subcellularLocation>
</comment>
<keyword evidence="5" id="KW-0611">Plant defense</keyword>
<comment type="caution">
    <text evidence="9">The sequence shown here is derived from an EMBL/GenBank/DDBJ whole genome shotgun (WGS) entry which is preliminary data.</text>
</comment>
<dbReference type="InterPro" id="IPR044603">
    <property type="entry name" value="SAG101-like"/>
</dbReference>
<dbReference type="Proteomes" id="UP000243975">
    <property type="component" value="Unassembled WGS sequence"/>
</dbReference>
<keyword evidence="4" id="KW-0378">Hydrolase</keyword>
<evidence type="ECO:0000256" key="3">
    <source>
        <dbReference type="ARBA" id="ARBA00022490"/>
    </source>
</evidence>
<evidence type="ECO:0000256" key="6">
    <source>
        <dbReference type="ARBA" id="ARBA00023242"/>
    </source>
</evidence>
<evidence type="ECO:0000256" key="5">
    <source>
        <dbReference type="ARBA" id="ARBA00022821"/>
    </source>
</evidence>
<dbReference type="AlphaFoldDB" id="A0A103XLJ3"/>
<keyword evidence="6" id="KW-0539">Nucleus</keyword>
<feature type="domain" description="Fungal lipase-type" evidence="7">
    <location>
        <begin position="7"/>
        <end position="55"/>
    </location>
</feature>
<organism evidence="9 10">
    <name type="scientific">Cynara cardunculus var. scolymus</name>
    <name type="common">Globe artichoke</name>
    <name type="synonym">Cynara scolymus</name>
    <dbReference type="NCBI Taxonomy" id="59895"/>
    <lineage>
        <taxon>Eukaryota</taxon>
        <taxon>Viridiplantae</taxon>
        <taxon>Streptophyta</taxon>
        <taxon>Embryophyta</taxon>
        <taxon>Tracheophyta</taxon>
        <taxon>Spermatophyta</taxon>
        <taxon>Magnoliopsida</taxon>
        <taxon>eudicotyledons</taxon>
        <taxon>Gunneridae</taxon>
        <taxon>Pentapetalae</taxon>
        <taxon>asterids</taxon>
        <taxon>campanulids</taxon>
        <taxon>Asterales</taxon>
        <taxon>Asteraceae</taxon>
        <taxon>Carduoideae</taxon>
        <taxon>Cardueae</taxon>
        <taxon>Carduinae</taxon>
        <taxon>Cynara</taxon>
    </lineage>
</organism>
<dbReference type="SUPFAM" id="SSF53474">
    <property type="entry name" value="alpha/beta-Hydrolases"/>
    <property type="match status" value="1"/>
</dbReference>
<evidence type="ECO:0000313" key="9">
    <source>
        <dbReference type="EMBL" id="KVH92759.1"/>
    </source>
</evidence>
<evidence type="ECO:0000256" key="2">
    <source>
        <dbReference type="ARBA" id="ARBA00004496"/>
    </source>
</evidence>
<accession>A0A103XLJ3</accession>
<dbReference type="Pfam" id="PF18117">
    <property type="entry name" value="EDS1_EP"/>
    <property type="match status" value="1"/>
</dbReference>
<dbReference type="OMA" id="MKNCAIS"/>
<dbReference type="GO" id="GO:0005737">
    <property type="term" value="C:cytoplasm"/>
    <property type="evidence" value="ECO:0007669"/>
    <property type="project" value="UniProtKB-SubCell"/>
</dbReference>
<dbReference type="Gramene" id="KVH92759">
    <property type="protein sequence ID" value="KVH92759"/>
    <property type="gene ID" value="Ccrd_005192"/>
</dbReference>
<dbReference type="STRING" id="59895.A0A103XLJ3"/>
<dbReference type="EMBL" id="LEKV01004806">
    <property type="protein sequence ID" value="KVH92759.1"/>
    <property type="molecule type" value="Genomic_DNA"/>
</dbReference>
<evidence type="ECO:0000256" key="1">
    <source>
        <dbReference type="ARBA" id="ARBA00004123"/>
    </source>
</evidence>
<protein>
    <submittedName>
        <fullName evidence="9">Lipase, class 3</fullName>
    </submittedName>
</protein>
<dbReference type="GO" id="GO:0006629">
    <property type="term" value="P:lipid metabolic process"/>
    <property type="evidence" value="ECO:0007669"/>
    <property type="project" value="InterPro"/>
</dbReference>
<dbReference type="PANTHER" id="PTHR46898">
    <property type="entry name" value="SENESCENCE-ASSOCIATED CARBOXYLESTERASE 101"/>
    <property type="match status" value="1"/>
</dbReference>
<name>A0A103XLJ3_CYNCS</name>
<feature type="non-terminal residue" evidence="9">
    <location>
        <position position="374"/>
    </location>
</feature>
<proteinExistence type="predicted"/>
<dbReference type="InterPro" id="IPR041266">
    <property type="entry name" value="EDS1_EP"/>
</dbReference>
<gene>
    <name evidence="9" type="ORF">Ccrd_005192</name>
</gene>
<dbReference type="Gene3D" id="3.40.50.1820">
    <property type="entry name" value="alpha/beta hydrolase"/>
    <property type="match status" value="1"/>
</dbReference>
<feature type="domain" description="EDS1 EP" evidence="8">
    <location>
        <begin position="192"/>
        <end position="367"/>
    </location>
</feature>
<evidence type="ECO:0000259" key="8">
    <source>
        <dbReference type="Pfam" id="PF18117"/>
    </source>
</evidence>
<dbReference type="PANTHER" id="PTHR46898:SF3">
    <property type="entry name" value="FUNGAL LIPASE-LIKE DOMAIN-CONTAINING PROTEIN"/>
    <property type="match status" value="1"/>
</dbReference>
<dbReference type="GO" id="GO:0006952">
    <property type="term" value="P:defense response"/>
    <property type="evidence" value="ECO:0007669"/>
    <property type="project" value="UniProtKB-KW"/>
</dbReference>